<comment type="caution">
    <text evidence="2">The sequence shown here is derived from an EMBL/GenBank/DDBJ whole genome shotgun (WGS) entry which is preliminary data.</text>
</comment>
<name>A0A397W527_9GLOM</name>
<feature type="region of interest" description="Disordered" evidence="1">
    <location>
        <begin position="41"/>
        <end position="60"/>
    </location>
</feature>
<evidence type="ECO:0000313" key="2">
    <source>
        <dbReference type="EMBL" id="RIB29142.1"/>
    </source>
</evidence>
<evidence type="ECO:0000313" key="3">
    <source>
        <dbReference type="Proteomes" id="UP000266673"/>
    </source>
</evidence>
<dbReference type="EMBL" id="QKWP01000045">
    <property type="protein sequence ID" value="RIB29142.1"/>
    <property type="molecule type" value="Genomic_DNA"/>
</dbReference>
<proteinExistence type="predicted"/>
<evidence type="ECO:0000256" key="1">
    <source>
        <dbReference type="SAM" id="MobiDB-lite"/>
    </source>
</evidence>
<sequence length="60" mass="6886">MKFDSQNDMFEVVNNEGEAVDGVSQNMYIQNQHKNMRARMLSTSKLSNDKDLEKGGGRYK</sequence>
<gene>
    <name evidence="2" type="ORF">C2G38_2156088</name>
</gene>
<keyword evidence="3" id="KW-1185">Reference proteome</keyword>
<dbReference type="OrthoDB" id="2471929at2759"/>
<protein>
    <submittedName>
        <fullName evidence="2">Uncharacterized protein</fullName>
    </submittedName>
</protein>
<feature type="compositionally biased region" description="Basic and acidic residues" evidence="1">
    <location>
        <begin position="47"/>
        <end position="60"/>
    </location>
</feature>
<dbReference type="Proteomes" id="UP000266673">
    <property type="component" value="Unassembled WGS sequence"/>
</dbReference>
<dbReference type="AlphaFoldDB" id="A0A397W527"/>
<organism evidence="2 3">
    <name type="scientific">Gigaspora rosea</name>
    <dbReference type="NCBI Taxonomy" id="44941"/>
    <lineage>
        <taxon>Eukaryota</taxon>
        <taxon>Fungi</taxon>
        <taxon>Fungi incertae sedis</taxon>
        <taxon>Mucoromycota</taxon>
        <taxon>Glomeromycotina</taxon>
        <taxon>Glomeromycetes</taxon>
        <taxon>Diversisporales</taxon>
        <taxon>Gigasporaceae</taxon>
        <taxon>Gigaspora</taxon>
    </lineage>
</organism>
<accession>A0A397W527</accession>
<reference evidence="2 3" key="1">
    <citation type="submission" date="2018-06" db="EMBL/GenBank/DDBJ databases">
        <title>Comparative genomics reveals the genomic features of Rhizophagus irregularis, R. cerebriforme, R. diaphanum and Gigaspora rosea, and their symbiotic lifestyle signature.</title>
        <authorList>
            <person name="Morin E."/>
            <person name="San Clemente H."/>
            <person name="Chen E.C.H."/>
            <person name="De La Providencia I."/>
            <person name="Hainaut M."/>
            <person name="Kuo A."/>
            <person name="Kohler A."/>
            <person name="Murat C."/>
            <person name="Tang N."/>
            <person name="Roy S."/>
            <person name="Loubradou J."/>
            <person name="Henrissat B."/>
            <person name="Grigoriev I.V."/>
            <person name="Corradi N."/>
            <person name="Roux C."/>
            <person name="Martin F.M."/>
        </authorList>
    </citation>
    <scope>NUCLEOTIDE SEQUENCE [LARGE SCALE GENOMIC DNA]</scope>
    <source>
        <strain evidence="2 3">DAOM 194757</strain>
    </source>
</reference>